<proteinExistence type="predicted"/>
<accession>A0ABU6ZEQ9</accession>
<gene>
    <name evidence="2" type="ORF">PIB30_044853</name>
</gene>
<comment type="caution">
    <text evidence="2">The sequence shown here is derived from an EMBL/GenBank/DDBJ whole genome shotgun (WGS) entry which is preliminary data.</text>
</comment>
<evidence type="ECO:0000256" key="1">
    <source>
        <dbReference type="SAM" id="MobiDB-lite"/>
    </source>
</evidence>
<feature type="region of interest" description="Disordered" evidence="1">
    <location>
        <begin position="59"/>
        <end position="83"/>
    </location>
</feature>
<keyword evidence="3" id="KW-1185">Reference proteome</keyword>
<sequence length="123" mass="13595">MDTTLRFCRGVQPFAKLRRPSLADEDDETVPSPVPTCSAEDVLLRSKKATVARHFVGGGAVERRTERSERTTPRLKSGGRLDGVATPRRAVDVAQRWLGVSWDRQRIGKGEGLGAALLRVREK</sequence>
<reference evidence="2 3" key="1">
    <citation type="journal article" date="2023" name="Plants (Basel)">
        <title>Bridging the Gap: Combining Genomics and Transcriptomics Approaches to Understand Stylosanthes scabra, an Orphan Legume from the Brazilian Caatinga.</title>
        <authorList>
            <person name="Ferreira-Neto J.R.C."/>
            <person name="da Silva M.D."/>
            <person name="Binneck E."/>
            <person name="de Melo N.F."/>
            <person name="da Silva R.H."/>
            <person name="de Melo A.L.T.M."/>
            <person name="Pandolfi V."/>
            <person name="Bustamante F.O."/>
            <person name="Brasileiro-Vidal A.C."/>
            <person name="Benko-Iseppon A.M."/>
        </authorList>
    </citation>
    <scope>NUCLEOTIDE SEQUENCE [LARGE SCALE GENOMIC DNA]</scope>
    <source>
        <tissue evidence="2">Leaves</tissue>
    </source>
</reference>
<evidence type="ECO:0000313" key="2">
    <source>
        <dbReference type="EMBL" id="MED6220439.1"/>
    </source>
</evidence>
<dbReference type="Proteomes" id="UP001341840">
    <property type="component" value="Unassembled WGS sequence"/>
</dbReference>
<evidence type="ECO:0000313" key="3">
    <source>
        <dbReference type="Proteomes" id="UP001341840"/>
    </source>
</evidence>
<protein>
    <submittedName>
        <fullName evidence="2">Uncharacterized protein</fullName>
    </submittedName>
</protein>
<dbReference type="EMBL" id="JASCZI010272130">
    <property type="protein sequence ID" value="MED6220439.1"/>
    <property type="molecule type" value="Genomic_DNA"/>
</dbReference>
<organism evidence="2 3">
    <name type="scientific">Stylosanthes scabra</name>
    <dbReference type="NCBI Taxonomy" id="79078"/>
    <lineage>
        <taxon>Eukaryota</taxon>
        <taxon>Viridiplantae</taxon>
        <taxon>Streptophyta</taxon>
        <taxon>Embryophyta</taxon>
        <taxon>Tracheophyta</taxon>
        <taxon>Spermatophyta</taxon>
        <taxon>Magnoliopsida</taxon>
        <taxon>eudicotyledons</taxon>
        <taxon>Gunneridae</taxon>
        <taxon>Pentapetalae</taxon>
        <taxon>rosids</taxon>
        <taxon>fabids</taxon>
        <taxon>Fabales</taxon>
        <taxon>Fabaceae</taxon>
        <taxon>Papilionoideae</taxon>
        <taxon>50 kb inversion clade</taxon>
        <taxon>dalbergioids sensu lato</taxon>
        <taxon>Dalbergieae</taxon>
        <taxon>Pterocarpus clade</taxon>
        <taxon>Stylosanthes</taxon>
    </lineage>
</organism>
<feature type="compositionally biased region" description="Basic and acidic residues" evidence="1">
    <location>
        <begin position="61"/>
        <end position="72"/>
    </location>
</feature>
<name>A0ABU6ZEQ9_9FABA</name>